<dbReference type="PANTHER" id="PTHR15394">
    <property type="entry name" value="SERINE HYDROLASE RBBP9"/>
    <property type="match status" value="1"/>
</dbReference>
<dbReference type="Proteomes" id="UP000298127">
    <property type="component" value="Unassembled WGS sequence"/>
</dbReference>
<evidence type="ECO:0000313" key="1">
    <source>
        <dbReference type="EMBL" id="TFV95379.1"/>
    </source>
</evidence>
<dbReference type="PANTHER" id="PTHR15394:SF3">
    <property type="entry name" value="SERINE HYDROLASE RBBP9"/>
    <property type="match status" value="1"/>
</dbReference>
<dbReference type="RefSeq" id="WP_135121321.1">
    <property type="nucleotide sequence ID" value="NZ_SPQZ01000006.1"/>
</dbReference>
<reference evidence="1 2" key="1">
    <citation type="journal article" date="2018" name="J. Microbiol.">
        <title>Leifsonia flava sp. nov., a novel actinobacterium isolated from the rhizosphere of Aquilegia viridiflora.</title>
        <authorList>
            <person name="Cai Y."/>
            <person name="Tao W.Z."/>
            <person name="Ma Y.J."/>
            <person name="Cheng J."/>
            <person name="Zhang M.Y."/>
            <person name="Zhang Y.X."/>
        </authorList>
    </citation>
    <scope>NUCLEOTIDE SEQUENCE [LARGE SCALE GENOMIC DNA]</scope>
    <source>
        <strain evidence="1 2">SYP-B2174</strain>
    </source>
</reference>
<dbReference type="SUPFAM" id="SSF53474">
    <property type="entry name" value="alpha/beta-Hydrolases"/>
    <property type="match status" value="1"/>
</dbReference>
<gene>
    <name evidence="1" type="ORF">E4M00_15145</name>
</gene>
<protein>
    <submittedName>
        <fullName evidence="1">Serine hydrolase family protein</fullName>
    </submittedName>
</protein>
<accession>A0A4Y9QSH1</accession>
<comment type="caution">
    <text evidence="1">The sequence shown here is derived from an EMBL/GenBank/DDBJ whole genome shotgun (WGS) entry which is preliminary data.</text>
</comment>
<dbReference type="Pfam" id="PF06821">
    <property type="entry name" value="Ser_hydrolase"/>
    <property type="match status" value="1"/>
</dbReference>
<dbReference type="InterPro" id="IPR029058">
    <property type="entry name" value="AB_hydrolase_fold"/>
</dbReference>
<dbReference type="EMBL" id="SPQZ01000006">
    <property type="protein sequence ID" value="TFV95379.1"/>
    <property type="molecule type" value="Genomic_DNA"/>
</dbReference>
<sequence>MSGEPHKTPARVLFIHSAGPQDAGEGSSNLVEALRTELGSTFAVDFPIMPEPDDPHYAAWKAEVVRLLDGATGPLLVVGHSLGASVLLKVLAEGATDASLSALFLVATPYWGSELEEFVLPDGFGSRLPAGLPIFLYQSSDDDVVPADHLDLYARELAGAEVRRLDHGGHVFTDGLPELVADIRAAAE</sequence>
<proteinExistence type="predicted"/>
<organism evidence="1 2">
    <name type="scientific">Orlajensenia leifsoniae</name>
    <dbReference type="NCBI Taxonomy" id="2561933"/>
    <lineage>
        <taxon>Bacteria</taxon>
        <taxon>Bacillati</taxon>
        <taxon>Actinomycetota</taxon>
        <taxon>Actinomycetes</taxon>
        <taxon>Micrococcales</taxon>
        <taxon>Microbacteriaceae</taxon>
        <taxon>Orlajensenia</taxon>
    </lineage>
</organism>
<dbReference type="InterPro" id="IPR010662">
    <property type="entry name" value="RBBP9/YdeN"/>
</dbReference>
<dbReference type="Gene3D" id="3.40.50.1820">
    <property type="entry name" value="alpha/beta hydrolase"/>
    <property type="match status" value="1"/>
</dbReference>
<evidence type="ECO:0000313" key="2">
    <source>
        <dbReference type="Proteomes" id="UP000298127"/>
    </source>
</evidence>
<dbReference type="GO" id="GO:0016787">
    <property type="term" value="F:hydrolase activity"/>
    <property type="evidence" value="ECO:0007669"/>
    <property type="project" value="UniProtKB-KW"/>
</dbReference>
<dbReference type="AlphaFoldDB" id="A0A4Y9QSH1"/>
<name>A0A4Y9QSH1_9MICO</name>
<keyword evidence="2" id="KW-1185">Reference proteome</keyword>
<keyword evidence="1" id="KW-0378">Hydrolase</keyword>